<accession>A0ABQ4ES64</accession>
<feature type="transmembrane region" description="Helical" evidence="1">
    <location>
        <begin position="158"/>
        <end position="179"/>
    </location>
</feature>
<dbReference type="InterPro" id="IPR002656">
    <property type="entry name" value="Acyl_transf_3_dom"/>
</dbReference>
<sequence length="381" mass="40895">MQQRDRFIDGLRALAILGVVAGHWLVGALVATPTGGLRIDSPLRYLEWLHPATWFLQMLGLFFLVGGYTAAQGLRRARARGETDAEWVYRRLWRIGRPVVAATMILTVALPLLGVLGLGAGTVRTTVVLFLQPLWFMAVYAVITALTPYALRLDRRAGLRVVLALAAAVAVVDLVRFGPDVEPAAVGYLSVLPAWCFAYQLGVAWSAGRVDRRVAGGLLAGGLALFVFLLAVLEYPVSIVSVPGSTRSNSNPPSLMVPALAAIQAGAALLLRDRIERLLRRPRIWAAVTLLNLSAMSVFCWHQVALVGVSEVARRLGTLPGLGDAPVDIGWVAARLAWYPVLALVLAGLVVLVRPYEHPVPAVPPKPADTAETAEPVSRGA</sequence>
<feature type="transmembrane region" description="Helical" evidence="1">
    <location>
        <begin position="329"/>
        <end position="353"/>
    </location>
</feature>
<organism evidence="3 4">
    <name type="scientific">Plantactinospora mayteni</name>
    <dbReference type="NCBI Taxonomy" id="566021"/>
    <lineage>
        <taxon>Bacteria</taxon>
        <taxon>Bacillati</taxon>
        <taxon>Actinomycetota</taxon>
        <taxon>Actinomycetes</taxon>
        <taxon>Micromonosporales</taxon>
        <taxon>Micromonosporaceae</taxon>
        <taxon>Plantactinospora</taxon>
    </lineage>
</organism>
<evidence type="ECO:0000313" key="3">
    <source>
        <dbReference type="EMBL" id="GIG97496.1"/>
    </source>
</evidence>
<feature type="transmembrane region" description="Helical" evidence="1">
    <location>
        <begin position="214"/>
        <end position="233"/>
    </location>
</feature>
<dbReference type="RefSeq" id="WP_203858978.1">
    <property type="nucleotide sequence ID" value="NZ_BAAAZQ010000011.1"/>
</dbReference>
<dbReference type="Pfam" id="PF01757">
    <property type="entry name" value="Acyl_transf_3"/>
    <property type="match status" value="1"/>
</dbReference>
<name>A0ABQ4ES64_9ACTN</name>
<feature type="transmembrane region" description="Helical" evidence="1">
    <location>
        <begin position="133"/>
        <end position="151"/>
    </location>
</feature>
<keyword evidence="1" id="KW-1133">Transmembrane helix</keyword>
<evidence type="ECO:0000256" key="1">
    <source>
        <dbReference type="SAM" id="Phobius"/>
    </source>
</evidence>
<evidence type="ECO:0000313" key="4">
    <source>
        <dbReference type="Proteomes" id="UP000621500"/>
    </source>
</evidence>
<feature type="transmembrane region" description="Helical" evidence="1">
    <location>
        <begin position="253"/>
        <end position="272"/>
    </location>
</feature>
<feature type="transmembrane region" description="Helical" evidence="1">
    <location>
        <begin position="52"/>
        <end position="71"/>
    </location>
</feature>
<feature type="transmembrane region" description="Helical" evidence="1">
    <location>
        <begin position="12"/>
        <end position="32"/>
    </location>
</feature>
<feature type="transmembrane region" description="Helical" evidence="1">
    <location>
        <begin position="284"/>
        <end position="309"/>
    </location>
</feature>
<comment type="caution">
    <text evidence="3">The sequence shown here is derived from an EMBL/GenBank/DDBJ whole genome shotgun (WGS) entry which is preliminary data.</text>
</comment>
<dbReference type="Proteomes" id="UP000621500">
    <property type="component" value="Unassembled WGS sequence"/>
</dbReference>
<keyword evidence="1" id="KW-0812">Transmembrane</keyword>
<reference evidence="3 4" key="1">
    <citation type="submission" date="2021-01" db="EMBL/GenBank/DDBJ databases">
        <title>Whole genome shotgun sequence of Plantactinospora mayteni NBRC 109088.</title>
        <authorList>
            <person name="Komaki H."/>
            <person name="Tamura T."/>
        </authorList>
    </citation>
    <scope>NUCLEOTIDE SEQUENCE [LARGE SCALE GENOMIC DNA]</scope>
    <source>
        <strain evidence="3 4">NBRC 109088</strain>
    </source>
</reference>
<feature type="transmembrane region" description="Helical" evidence="1">
    <location>
        <begin position="185"/>
        <end position="207"/>
    </location>
</feature>
<gene>
    <name evidence="3" type="ORF">Pma05_40690</name>
</gene>
<feature type="domain" description="Acyltransferase 3" evidence="2">
    <location>
        <begin position="6"/>
        <end position="352"/>
    </location>
</feature>
<keyword evidence="4" id="KW-1185">Reference proteome</keyword>
<evidence type="ECO:0000259" key="2">
    <source>
        <dbReference type="Pfam" id="PF01757"/>
    </source>
</evidence>
<feature type="transmembrane region" description="Helical" evidence="1">
    <location>
        <begin position="99"/>
        <end position="121"/>
    </location>
</feature>
<keyword evidence="1" id="KW-0472">Membrane</keyword>
<dbReference type="EMBL" id="BONX01000026">
    <property type="protein sequence ID" value="GIG97496.1"/>
    <property type="molecule type" value="Genomic_DNA"/>
</dbReference>
<protein>
    <submittedName>
        <fullName evidence="3">Membrane protein</fullName>
    </submittedName>
</protein>
<proteinExistence type="predicted"/>